<dbReference type="AlphaFoldDB" id="A0A815WE68"/>
<dbReference type="InterPro" id="IPR016039">
    <property type="entry name" value="Thiolase-like"/>
</dbReference>
<dbReference type="Gene3D" id="3.40.47.10">
    <property type="match status" value="2"/>
</dbReference>
<dbReference type="EMBL" id="CAJNOI010004387">
    <property type="protein sequence ID" value="CAF1544184.1"/>
    <property type="molecule type" value="Genomic_DNA"/>
</dbReference>
<feature type="non-terminal residue" evidence="4">
    <location>
        <position position="413"/>
    </location>
</feature>
<evidence type="ECO:0000259" key="3">
    <source>
        <dbReference type="SMART" id="SM00827"/>
    </source>
</evidence>
<dbReference type="Gene3D" id="3.40.366.10">
    <property type="entry name" value="Malonyl-Coenzyme A Acyl Carrier Protein, domain 2"/>
    <property type="match status" value="2"/>
</dbReference>
<dbReference type="InterPro" id="IPR014031">
    <property type="entry name" value="Ketoacyl_synth_C"/>
</dbReference>
<dbReference type="Pfam" id="PF02801">
    <property type="entry name" value="Ketoacyl-synt_C"/>
    <property type="match status" value="1"/>
</dbReference>
<dbReference type="SUPFAM" id="SSF52151">
    <property type="entry name" value="FabD/lysophospholipase-like"/>
    <property type="match status" value="1"/>
</dbReference>
<feature type="non-terminal residue" evidence="4">
    <location>
        <position position="1"/>
    </location>
</feature>
<dbReference type="Proteomes" id="UP000663832">
    <property type="component" value="Unassembled WGS sequence"/>
</dbReference>
<evidence type="ECO:0000313" key="6">
    <source>
        <dbReference type="Proteomes" id="UP000663832"/>
    </source>
</evidence>
<dbReference type="Pfam" id="PF00698">
    <property type="entry name" value="Acyl_transf_1"/>
    <property type="match status" value="1"/>
</dbReference>
<dbReference type="SMART" id="SM00827">
    <property type="entry name" value="PKS_AT"/>
    <property type="match status" value="1"/>
</dbReference>
<dbReference type="InterPro" id="IPR001227">
    <property type="entry name" value="Ac_transferase_dom_sf"/>
</dbReference>
<dbReference type="GO" id="GO:0006633">
    <property type="term" value="P:fatty acid biosynthetic process"/>
    <property type="evidence" value="ECO:0007669"/>
    <property type="project" value="TreeGrafter"/>
</dbReference>
<comment type="caution">
    <text evidence="4">The sequence shown here is derived from an EMBL/GenBank/DDBJ whole genome shotgun (WGS) entry which is preliminary data.</text>
</comment>
<dbReference type="SUPFAM" id="SSF53901">
    <property type="entry name" value="Thiolase-like"/>
    <property type="match status" value="1"/>
</dbReference>
<protein>
    <recommendedName>
        <fullName evidence="3">Malonyl-CoA:ACP transacylase (MAT) domain-containing protein</fullName>
    </recommendedName>
</protein>
<accession>A0A815WE68</accession>
<dbReference type="Proteomes" id="UP000663877">
    <property type="component" value="Unassembled WGS sequence"/>
</dbReference>
<feature type="domain" description="Malonyl-CoA:ACP transacylase (MAT)" evidence="3">
    <location>
        <begin position="240"/>
        <end position="412"/>
    </location>
</feature>
<organism evidence="4 7">
    <name type="scientific">Adineta steineri</name>
    <dbReference type="NCBI Taxonomy" id="433720"/>
    <lineage>
        <taxon>Eukaryota</taxon>
        <taxon>Metazoa</taxon>
        <taxon>Spiralia</taxon>
        <taxon>Gnathifera</taxon>
        <taxon>Rotifera</taxon>
        <taxon>Eurotatoria</taxon>
        <taxon>Bdelloidea</taxon>
        <taxon>Adinetida</taxon>
        <taxon>Adinetidae</taxon>
        <taxon>Adineta</taxon>
    </lineage>
</organism>
<dbReference type="InterPro" id="IPR014043">
    <property type="entry name" value="Acyl_transferase_dom"/>
</dbReference>
<keyword evidence="2" id="KW-0597">Phosphoprotein</keyword>
<keyword evidence="1" id="KW-0596">Phosphopantetheine</keyword>
<gene>
    <name evidence="4" type="ORF">BJG266_LOCUS45779</name>
    <name evidence="5" type="ORF">QVE165_LOCUS62805</name>
</gene>
<sequence>IKIYYVNSKNEYLNKNNNEQLHQKLLRAGYFMSNQLWNMFESCFFDLSEAAAASIDPCYQLFTLKFVDLLDDAGYFLQHSFIGAQSPGGRSRSFSVDANSYATDDGLDLLLLKQLSDAERDGDPIEANCLDRFFNRSNLDPPLLLDLLKSNLGHTEGAAGVLSLIKVAMYHNDDQAFLQRISQQLLLKRTISYTHLAIFVFLNRQQLQEEINAFLTEQTLPGLSIISRPTKALAQKICFVFSGQGPPWWSMEITKINNGEWRLLEELIEKKNEQESRINDTNIAQPPLFAIQVALAALLISWHIYPSSIISHSAGDQAAAFVAGRLTLEETVRIEHLACIAVVTSPRRVTISGDEKPIDEIQQILSISYPNVFKARLRIENAFHSYQMNRFDIEKEMLSSLKDIQGLPIQDQK</sequence>
<reference evidence="4" key="1">
    <citation type="submission" date="2021-02" db="EMBL/GenBank/DDBJ databases">
        <authorList>
            <person name="Nowell W R."/>
        </authorList>
    </citation>
    <scope>NUCLEOTIDE SEQUENCE</scope>
</reference>
<evidence type="ECO:0000256" key="1">
    <source>
        <dbReference type="ARBA" id="ARBA00022450"/>
    </source>
</evidence>
<proteinExistence type="predicted"/>
<keyword evidence="6" id="KW-1185">Reference proteome</keyword>
<name>A0A815WE68_9BILA</name>
<evidence type="ECO:0000313" key="4">
    <source>
        <dbReference type="EMBL" id="CAF1544184.1"/>
    </source>
</evidence>
<dbReference type="EMBL" id="CAJNOM010004776">
    <property type="protein sequence ID" value="CAF1658692.1"/>
    <property type="molecule type" value="Genomic_DNA"/>
</dbReference>
<dbReference type="PANTHER" id="PTHR43775:SF37">
    <property type="entry name" value="SI:DKEY-61P9.11"/>
    <property type="match status" value="1"/>
</dbReference>
<dbReference type="OrthoDB" id="329835at2759"/>
<dbReference type="InterPro" id="IPR016035">
    <property type="entry name" value="Acyl_Trfase/lysoPLipase"/>
</dbReference>
<evidence type="ECO:0000313" key="7">
    <source>
        <dbReference type="Proteomes" id="UP000663877"/>
    </source>
</evidence>
<evidence type="ECO:0000313" key="5">
    <source>
        <dbReference type="EMBL" id="CAF1658692.1"/>
    </source>
</evidence>
<evidence type="ECO:0000256" key="2">
    <source>
        <dbReference type="ARBA" id="ARBA00022553"/>
    </source>
</evidence>
<dbReference type="PANTHER" id="PTHR43775">
    <property type="entry name" value="FATTY ACID SYNTHASE"/>
    <property type="match status" value="1"/>
</dbReference>
<dbReference type="InterPro" id="IPR050091">
    <property type="entry name" value="PKS_NRPS_Biosynth_Enz"/>
</dbReference>
<dbReference type="GO" id="GO:0004312">
    <property type="term" value="F:fatty acid synthase activity"/>
    <property type="evidence" value="ECO:0007669"/>
    <property type="project" value="TreeGrafter"/>
</dbReference>